<feature type="transmembrane region" description="Helical" evidence="6">
    <location>
        <begin position="241"/>
        <end position="261"/>
    </location>
</feature>
<keyword evidence="7" id="KW-1185">Reference proteome</keyword>
<evidence type="ECO:0000256" key="2">
    <source>
        <dbReference type="ARBA" id="ARBA00005982"/>
    </source>
</evidence>
<dbReference type="Gene3D" id="1.20.1250.20">
    <property type="entry name" value="MFS general substrate transporter like domains"/>
    <property type="match status" value="1"/>
</dbReference>
<dbReference type="GO" id="GO:0016020">
    <property type="term" value="C:membrane"/>
    <property type="evidence" value="ECO:0007669"/>
    <property type="project" value="UniProtKB-SubCell"/>
</dbReference>
<evidence type="ECO:0000313" key="8">
    <source>
        <dbReference type="RefSeq" id="XP_024930332.3"/>
    </source>
</evidence>
<organism evidence="7 8">
    <name type="scientific">Ziziphus jujuba</name>
    <name type="common">Chinese jujube</name>
    <name type="synonym">Ziziphus sativa</name>
    <dbReference type="NCBI Taxonomy" id="326968"/>
    <lineage>
        <taxon>Eukaryota</taxon>
        <taxon>Viridiplantae</taxon>
        <taxon>Streptophyta</taxon>
        <taxon>Embryophyta</taxon>
        <taxon>Tracheophyta</taxon>
        <taxon>Spermatophyta</taxon>
        <taxon>Magnoliopsida</taxon>
        <taxon>eudicotyledons</taxon>
        <taxon>Gunneridae</taxon>
        <taxon>Pentapetalae</taxon>
        <taxon>rosids</taxon>
        <taxon>fabids</taxon>
        <taxon>Rosales</taxon>
        <taxon>Rhamnaceae</taxon>
        <taxon>Paliureae</taxon>
        <taxon>Ziziphus</taxon>
    </lineage>
</organism>
<dbReference type="Pfam" id="PF00854">
    <property type="entry name" value="PTR2"/>
    <property type="match status" value="1"/>
</dbReference>
<evidence type="ECO:0000313" key="7">
    <source>
        <dbReference type="Proteomes" id="UP001652623"/>
    </source>
</evidence>
<evidence type="ECO:0000256" key="6">
    <source>
        <dbReference type="SAM" id="Phobius"/>
    </source>
</evidence>
<accession>A0A6P6G876</accession>
<dbReference type="SUPFAM" id="SSF103473">
    <property type="entry name" value="MFS general substrate transporter"/>
    <property type="match status" value="1"/>
</dbReference>
<keyword evidence="4 6" id="KW-1133">Transmembrane helix</keyword>
<evidence type="ECO:0000256" key="4">
    <source>
        <dbReference type="ARBA" id="ARBA00022989"/>
    </source>
</evidence>
<dbReference type="InterPro" id="IPR036259">
    <property type="entry name" value="MFS_trans_sf"/>
</dbReference>
<evidence type="ECO:0000256" key="3">
    <source>
        <dbReference type="ARBA" id="ARBA00022692"/>
    </source>
</evidence>
<feature type="transmembrane region" description="Helical" evidence="6">
    <location>
        <begin position="593"/>
        <end position="611"/>
    </location>
</feature>
<feature type="transmembrane region" description="Helical" evidence="6">
    <location>
        <begin position="428"/>
        <end position="447"/>
    </location>
</feature>
<reference evidence="8" key="1">
    <citation type="submission" date="2025-08" db="UniProtKB">
        <authorList>
            <consortium name="RefSeq"/>
        </authorList>
    </citation>
    <scope>IDENTIFICATION</scope>
    <source>
        <tissue evidence="8">Seedling</tissue>
    </source>
</reference>
<sequence>MYGSHRYILYNILKSDVMIRKPYHRSKYPNNVVARILANIHPHSTGEYQMESGNPVIVEEKGEKEEPLLSSTSSHSKGGVRTVPFVIANEAFERVASQGLQPNMIIYLTKEYALPAAGAANVIFLWSAATDFFPIVGAFAADSYVGRYPVIGFGSLVSLLGMVLLWLTTIIPQAKPASCTQLIRCSRKSATTPQLLYLYSCLGLMSIGAGGIRSSSMAFGADQLDRKHNPKNAGVLRAFFSWYYVSCTVSVLIALSCVVYIQDNLGWKIGYGVPVVLMLFSAISFFLASPFYVKVKANKSLLTGFAQVIVASYKNRDIQLLSLDAKEMYYHTKWSITKPSENLRFLNKACVIRNPQEDLTRDGKASDPWSLCTVNQVEELKSLIKVIPIWFTGILMTLMINQSSFPVIQATSMDRHITSNFEIPAGSFTMFSMVAMISWIAVYDHIIIPLLSRIKGKSIRLSLKERMGIGIFFSCISMSTAAIVESFRREIAVKQGFSDNPQAVVNMSAVLWLLPQYVFGGIAEGFNIVGQIEFFYSELPKSMSSIASCLFMLGMSVGDLLASFVMSTVDDITKRGGQESWVSSNINKGHYDYYCWLLAGLSFLNFIYFVGCSKAYGPCKREVGLDLGGYGVNDEEVAY</sequence>
<keyword evidence="3 6" id="KW-0812">Transmembrane</keyword>
<feature type="transmembrane region" description="Helical" evidence="6">
    <location>
        <begin position="112"/>
        <end position="130"/>
    </location>
</feature>
<evidence type="ECO:0000256" key="1">
    <source>
        <dbReference type="ARBA" id="ARBA00004141"/>
    </source>
</evidence>
<comment type="similarity">
    <text evidence="2">Belongs to the major facilitator superfamily. Proton-dependent oligopeptide transporter (POT/PTR) (TC 2.A.17) family.</text>
</comment>
<dbReference type="KEGG" id="zju:107420682"/>
<dbReference type="InterPro" id="IPR000109">
    <property type="entry name" value="POT_fam"/>
</dbReference>
<dbReference type="AlphaFoldDB" id="A0A6P6G876"/>
<dbReference type="Proteomes" id="UP001652623">
    <property type="component" value="Chromosome 5"/>
</dbReference>
<comment type="subcellular location">
    <subcellularLocation>
        <location evidence="1">Membrane</location>
        <topology evidence="1">Multi-pass membrane protein</topology>
    </subcellularLocation>
</comment>
<feature type="transmembrane region" description="Helical" evidence="6">
    <location>
        <begin position="150"/>
        <end position="174"/>
    </location>
</feature>
<keyword evidence="5 6" id="KW-0472">Membrane</keyword>
<feature type="transmembrane region" description="Helical" evidence="6">
    <location>
        <begin position="504"/>
        <end position="523"/>
    </location>
</feature>
<evidence type="ECO:0000256" key="5">
    <source>
        <dbReference type="ARBA" id="ARBA00023136"/>
    </source>
</evidence>
<dbReference type="PANTHER" id="PTHR11654">
    <property type="entry name" value="OLIGOPEPTIDE TRANSPORTER-RELATED"/>
    <property type="match status" value="1"/>
</dbReference>
<feature type="transmembrane region" description="Helical" evidence="6">
    <location>
        <begin position="195"/>
        <end position="221"/>
    </location>
</feature>
<proteinExistence type="inferred from homology"/>
<gene>
    <name evidence="8" type="primary">LOC107420682</name>
</gene>
<name>A0A6P6G876_ZIZJJ</name>
<feature type="transmembrane region" description="Helical" evidence="6">
    <location>
        <begin position="543"/>
        <end position="565"/>
    </location>
</feature>
<dbReference type="InParanoid" id="A0A6P6G876"/>
<dbReference type="CDD" id="cd17416">
    <property type="entry name" value="MFS_NPF1_2"/>
    <property type="match status" value="1"/>
</dbReference>
<dbReference type="GeneID" id="107420682"/>
<dbReference type="GO" id="GO:0022857">
    <property type="term" value="F:transmembrane transporter activity"/>
    <property type="evidence" value="ECO:0007669"/>
    <property type="project" value="InterPro"/>
</dbReference>
<dbReference type="RefSeq" id="XP_024930332.3">
    <property type="nucleotide sequence ID" value="XM_025074564.3"/>
</dbReference>
<protein>
    <submittedName>
        <fullName evidence="8">Protein NRT1/ PTR FAMILY 1.2</fullName>
    </submittedName>
</protein>
<feature type="transmembrane region" description="Helical" evidence="6">
    <location>
        <begin position="467"/>
        <end position="484"/>
    </location>
</feature>
<feature type="transmembrane region" description="Helical" evidence="6">
    <location>
        <begin position="387"/>
        <end position="408"/>
    </location>
</feature>
<feature type="transmembrane region" description="Helical" evidence="6">
    <location>
        <begin position="273"/>
        <end position="293"/>
    </location>
</feature>